<evidence type="ECO:0000259" key="2">
    <source>
        <dbReference type="Pfam" id="PF24818"/>
    </source>
</evidence>
<dbReference type="AlphaFoldDB" id="A0A7J7CY36"/>
<name>A0A7J7CY36_TRIWF</name>
<feature type="region of interest" description="Disordered" evidence="1">
    <location>
        <begin position="266"/>
        <end position="315"/>
    </location>
</feature>
<feature type="compositionally biased region" description="Basic and acidic residues" evidence="1">
    <location>
        <begin position="7"/>
        <end position="20"/>
    </location>
</feature>
<gene>
    <name evidence="3" type="ORF">HS088_TW12G00208</name>
</gene>
<protein>
    <recommendedName>
        <fullName evidence="2">TRF2/HOY1 PH-like domain-containing protein</fullName>
    </recommendedName>
</protein>
<feature type="region of interest" description="Disordered" evidence="1">
    <location>
        <begin position="564"/>
        <end position="585"/>
    </location>
</feature>
<dbReference type="InParanoid" id="A0A7J7CY36"/>
<evidence type="ECO:0000256" key="1">
    <source>
        <dbReference type="SAM" id="MobiDB-lite"/>
    </source>
</evidence>
<dbReference type="PANTHER" id="PTHR33494:SF1">
    <property type="entry name" value="C2H2-TYPE DOMAIN-CONTAINING PROTEIN-RELATED"/>
    <property type="match status" value="1"/>
</dbReference>
<dbReference type="Proteomes" id="UP000593562">
    <property type="component" value="Unassembled WGS sequence"/>
</dbReference>
<evidence type="ECO:0000313" key="3">
    <source>
        <dbReference type="EMBL" id="KAF5739012.1"/>
    </source>
</evidence>
<keyword evidence="4" id="KW-1185">Reference proteome</keyword>
<proteinExistence type="predicted"/>
<dbReference type="PANTHER" id="PTHR33494">
    <property type="entry name" value="OS02G0793800 PROTEIN"/>
    <property type="match status" value="1"/>
</dbReference>
<dbReference type="EMBL" id="JAAARO010000012">
    <property type="protein sequence ID" value="KAF5739012.1"/>
    <property type="molecule type" value="Genomic_DNA"/>
</dbReference>
<feature type="domain" description="TRF2/HOY1 PH-like" evidence="2">
    <location>
        <begin position="109"/>
        <end position="226"/>
    </location>
</feature>
<dbReference type="Pfam" id="PF24818">
    <property type="entry name" value="PH_TRF2_HOY1"/>
    <property type="match status" value="1"/>
</dbReference>
<feature type="region of interest" description="Disordered" evidence="1">
    <location>
        <begin position="457"/>
        <end position="487"/>
    </location>
</feature>
<reference evidence="3 4" key="1">
    <citation type="journal article" date="2020" name="Nat. Commun.">
        <title>Genome of Tripterygium wilfordii and identification of cytochrome P450 involved in triptolide biosynthesis.</title>
        <authorList>
            <person name="Tu L."/>
            <person name="Su P."/>
            <person name="Zhang Z."/>
            <person name="Gao L."/>
            <person name="Wang J."/>
            <person name="Hu T."/>
            <person name="Zhou J."/>
            <person name="Zhang Y."/>
            <person name="Zhao Y."/>
            <person name="Liu Y."/>
            <person name="Song Y."/>
            <person name="Tong Y."/>
            <person name="Lu Y."/>
            <person name="Yang J."/>
            <person name="Xu C."/>
            <person name="Jia M."/>
            <person name="Peters R.J."/>
            <person name="Huang L."/>
            <person name="Gao W."/>
        </authorList>
    </citation>
    <scope>NUCLEOTIDE SEQUENCE [LARGE SCALE GENOMIC DNA]</scope>
    <source>
        <strain evidence="4">cv. XIE 37</strain>
        <tissue evidence="3">Leaf</tissue>
    </source>
</reference>
<sequence>MVQLVNSEKENEKEKRKLETDDSLEDQLGYLDKKAKLDAALESVMSTLPSMDDLLDEPPPLGLKLTKSPSFIALIEATLSQSQGNNTKLPTESLKKDHKVAADKLKASNFPVSLLRIGTWECKSKYEGDLMAKCYYAKHKLVWEILDGSLKNKIEVRWSDIEAIKANYPDDGPGTLDLMLARRPKFFRETNPQPRKHTVWHETSDFTGGQASIHRQHFLQCPEGMLAKHLEKIIQCYPRLKFLSQQPEIPLEFPYFEPQASALNATNGSISRGAPPSGVSSALENERQESLPELPENISNEAPSPRSDMSAGTEESNLLRHPDQIQMSESHQSVEMNDPVSVIGNCISEQKSSGNPAPLLGNSQCRPFLEKVTHLLLGDSQLMSTSDEQSVMSKANSFCSLLQMDPGTTQISIPAEQSATLRINSLCFPLQKDPTVAENLESKVRTVQDAQIDENKNLRDTQSVNESAGEDKISRDFPSQVSDDMQGGAMSREDSIEELLHNLPRIASLQEFLFDITEESNTAVAQNLESKGKTILDGQIDEINNMIITESVDASASEGEIPEDFSAEGKSCHVSDEDQDGAISGNESVGELLHNLPRIASLPHLLTKESDNREKW</sequence>
<feature type="region of interest" description="Disordered" evidence="1">
    <location>
        <begin position="1"/>
        <end position="24"/>
    </location>
</feature>
<accession>A0A7J7CY36</accession>
<evidence type="ECO:0000313" key="4">
    <source>
        <dbReference type="Proteomes" id="UP000593562"/>
    </source>
</evidence>
<dbReference type="InterPro" id="IPR057939">
    <property type="entry name" value="TRF2_HOY1_PH"/>
</dbReference>
<organism evidence="3 4">
    <name type="scientific">Tripterygium wilfordii</name>
    <name type="common">Thunder God vine</name>
    <dbReference type="NCBI Taxonomy" id="458696"/>
    <lineage>
        <taxon>Eukaryota</taxon>
        <taxon>Viridiplantae</taxon>
        <taxon>Streptophyta</taxon>
        <taxon>Embryophyta</taxon>
        <taxon>Tracheophyta</taxon>
        <taxon>Spermatophyta</taxon>
        <taxon>Magnoliopsida</taxon>
        <taxon>eudicotyledons</taxon>
        <taxon>Gunneridae</taxon>
        <taxon>Pentapetalae</taxon>
        <taxon>rosids</taxon>
        <taxon>fabids</taxon>
        <taxon>Celastrales</taxon>
        <taxon>Celastraceae</taxon>
        <taxon>Tripterygium</taxon>
    </lineage>
</organism>
<comment type="caution">
    <text evidence="3">The sequence shown here is derived from an EMBL/GenBank/DDBJ whole genome shotgun (WGS) entry which is preliminary data.</text>
</comment>